<keyword evidence="1" id="KW-0808">Transferase</keyword>
<evidence type="ECO:0000313" key="1">
    <source>
        <dbReference type="EMBL" id="AOW79520.1"/>
    </source>
</evidence>
<proteinExistence type="predicted"/>
<dbReference type="EMBL" id="CP016070">
    <property type="protein sequence ID" value="AOW79520.1"/>
    <property type="molecule type" value="Genomic_DNA"/>
</dbReference>
<organism evidence="1 2">
    <name type="scientific">Halodesulfurarchaeum formicicum</name>
    <dbReference type="NCBI Taxonomy" id="1873524"/>
    <lineage>
        <taxon>Archaea</taxon>
        <taxon>Methanobacteriati</taxon>
        <taxon>Methanobacteriota</taxon>
        <taxon>Stenosarchaea group</taxon>
        <taxon>Halobacteria</taxon>
        <taxon>Halobacteriales</taxon>
        <taxon>Halobacteriaceae</taxon>
        <taxon>Halodesulfurarchaeum</taxon>
    </lineage>
</organism>
<accession>A0A1D8S2E3</accession>
<name>A0A1D8S2E3_9EURY</name>
<dbReference type="CDD" id="cd00683">
    <property type="entry name" value="Trans_IPPS_HH"/>
    <property type="match status" value="1"/>
</dbReference>
<dbReference type="InterPro" id="IPR044843">
    <property type="entry name" value="Trans_IPPS_bact-type"/>
</dbReference>
<dbReference type="GO" id="GO:0051996">
    <property type="term" value="F:squalene synthase [NAD(P)H] activity"/>
    <property type="evidence" value="ECO:0007669"/>
    <property type="project" value="InterPro"/>
</dbReference>
<reference evidence="1 2" key="1">
    <citation type="submission" date="2016-06" db="EMBL/GenBank/DDBJ databases">
        <title>Discovery of anaerobic lithoheterotrophic haloarchaeon capable of sulfur respiration by hydrogen and formate.</title>
        <authorList>
            <person name="Sorokin D.Y."/>
            <person name="Kublanov I.V."/>
            <person name="Roman P."/>
            <person name="Sinninghe Damste J.S."/>
            <person name="Golyshin P.N."/>
            <person name="Rojo D."/>
            <person name="Ciordia S."/>
            <person name="Mena Md.C."/>
            <person name="Ferrer M."/>
            <person name="Smedile F."/>
            <person name="Messina E."/>
            <person name="La Cono V."/>
            <person name="Yakimov M.M."/>
        </authorList>
    </citation>
    <scope>NUCLEOTIDE SEQUENCE [LARGE SCALE GENOMIC DNA]</scope>
    <source>
        <strain evidence="1 2">HTSR1</strain>
    </source>
</reference>
<dbReference type="KEGG" id="halh:HTSR_0319"/>
<dbReference type="InterPro" id="IPR008949">
    <property type="entry name" value="Isoprenoid_synthase_dom_sf"/>
</dbReference>
<dbReference type="PATRIC" id="fig|1855411.3.peg.316"/>
<dbReference type="SFLD" id="SFLDG01018">
    <property type="entry name" value="Squalene/Phytoene_Synthase_Lik"/>
    <property type="match status" value="1"/>
</dbReference>
<sequence>MPSRSQLAKSKRIHRRTGRTFYLATRLFPKDVREATYVLYAFFRIADDIVDTTEDRSPDSQRERLEHIRAAVLGRAETDEPVLLATRELLVKYDIPEHEVESFIDAMVADIDHEPYATREELDAYMRGSAVAVANMMLAVMDVDDEAAARPHAAALAEAFQLTNFLRDVREDIRDYDRVYLPGEVRQAYGVTIDQLEAGEADAGFRRAMQVELARTEARYRTGVAGIRHLPKGTQFPVLAAAVLYAEYHHVIASQEYDVLSERPSLSTWRKLSLVARTRLHWALSGDPVAVFDRVAAIGEPDHLDREPLPPVEAPTQ</sequence>
<protein>
    <submittedName>
        <fullName evidence="1">Phytoene synthase</fullName>
        <ecNumber evidence="1">2.5.1.32</ecNumber>
    </submittedName>
</protein>
<dbReference type="SUPFAM" id="SSF48576">
    <property type="entry name" value="Terpenoid synthases"/>
    <property type="match status" value="1"/>
</dbReference>
<dbReference type="SFLD" id="SFLDS00005">
    <property type="entry name" value="Isoprenoid_Synthase_Type_I"/>
    <property type="match status" value="1"/>
</dbReference>
<dbReference type="Proteomes" id="UP000185608">
    <property type="component" value="Chromosome"/>
</dbReference>
<dbReference type="EC" id="2.5.1.32" evidence="1"/>
<dbReference type="PANTHER" id="PTHR31480">
    <property type="entry name" value="BIFUNCTIONAL LYCOPENE CYCLASE/PHYTOENE SYNTHASE"/>
    <property type="match status" value="1"/>
</dbReference>
<dbReference type="InterPro" id="IPR002060">
    <property type="entry name" value="Squ/phyt_synthse"/>
</dbReference>
<dbReference type="Pfam" id="PF00494">
    <property type="entry name" value="SQS_PSY"/>
    <property type="match status" value="1"/>
</dbReference>
<dbReference type="AlphaFoldDB" id="A0A1D8S2E3"/>
<dbReference type="STRING" id="1873524.HSR6_0305"/>
<dbReference type="GeneID" id="29828332"/>
<gene>
    <name evidence="1" type="ORF">HTSR_0319</name>
</gene>
<dbReference type="Gene3D" id="1.10.600.10">
    <property type="entry name" value="Farnesyl Diphosphate Synthase"/>
    <property type="match status" value="1"/>
</dbReference>
<dbReference type="GO" id="GO:0004311">
    <property type="term" value="F:geranylgeranyl diphosphate synthase activity"/>
    <property type="evidence" value="ECO:0007669"/>
    <property type="project" value="InterPro"/>
</dbReference>
<dbReference type="SFLD" id="SFLDG01212">
    <property type="entry name" value="Phytoene_synthase_like"/>
    <property type="match status" value="1"/>
</dbReference>
<dbReference type="InterPro" id="IPR033904">
    <property type="entry name" value="Trans_IPPS_HH"/>
</dbReference>
<evidence type="ECO:0000313" key="2">
    <source>
        <dbReference type="Proteomes" id="UP000185608"/>
    </source>
</evidence>
<dbReference type="RefSeq" id="WP_070364283.1">
    <property type="nucleotide sequence ID" value="NZ_CP016070.1"/>
</dbReference>